<keyword evidence="2" id="KW-0597">Phosphoprotein</keyword>
<reference evidence="5" key="1">
    <citation type="submission" date="2015-03" db="EMBL/GenBank/DDBJ databases">
        <title>Draft genome sequence of a novel methanotroph (Sn10-6) isolated from flooded ricefield rhizosphere in India.</title>
        <authorList>
            <person name="Pandit P.S."/>
            <person name="Pore S.D."/>
            <person name="Arora P."/>
            <person name="Kapse N.G."/>
            <person name="Dhakephalkar P.K."/>
            <person name="Rahalkar M.C."/>
        </authorList>
    </citation>
    <scope>NUCLEOTIDE SEQUENCE [LARGE SCALE GENOMIC DNA]</scope>
    <source>
        <strain evidence="5">Sn10-6</strain>
    </source>
</reference>
<dbReference type="EMBL" id="LAJX01000017">
    <property type="protein sequence ID" value="KJV07774.1"/>
    <property type="molecule type" value="Genomic_DNA"/>
</dbReference>
<name>A0A0F3IQB4_9GAMM</name>
<comment type="caution">
    <text evidence="4">The sequence shown here is derived from an EMBL/GenBank/DDBJ whole genome shotgun (WGS) entry which is preliminary data.</text>
</comment>
<dbReference type="SMART" id="SM01294">
    <property type="entry name" value="PKS_PP_betabranch"/>
    <property type="match status" value="1"/>
</dbReference>
<dbReference type="OrthoDB" id="9023404at2"/>
<dbReference type="Pfam" id="PF00550">
    <property type="entry name" value="PP-binding"/>
    <property type="match status" value="1"/>
</dbReference>
<gene>
    <name evidence="4" type="ORF">VZ94_02275</name>
</gene>
<evidence type="ECO:0000259" key="3">
    <source>
        <dbReference type="PROSITE" id="PS50075"/>
    </source>
</evidence>
<evidence type="ECO:0000313" key="4">
    <source>
        <dbReference type="EMBL" id="KJV07774.1"/>
    </source>
</evidence>
<evidence type="ECO:0000313" key="5">
    <source>
        <dbReference type="Proteomes" id="UP000033684"/>
    </source>
</evidence>
<dbReference type="PROSITE" id="PS50075">
    <property type="entry name" value="CARRIER"/>
    <property type="match status" value="1"/>
</dbReference>
<dbReference type="AlphaFoldDB" id="A0A0F3IQB4"/>
<dbReference type="InterPro" id="IPR036736">
    <property type="entry name" value="ACP-like_sf"/>
</dbReference>
<sequence length="235" mass="26358">MAYHAARGKPYLSVSWSDWRQTGAITRLCEARRNRVDEIFAALGLKTFSNSEGRYLLASVLASAQRGWVFPAFIDATAFAEQQPVLLTVNVTKESPQLQSLISQLPQWEYEQRQGQVFDISRLTALIDLDELKTLAPEFIQRIYALIFPDEFGSTSGQENALLQTITDTVIEVLKLEQVDTAQPLQNYGLDSITAMVLATRLEKRLGQPVKPRWLIDYATITALAAHLQTQEASV</sequence>
<dbReference type="RefSeq" id="WP_045778000.1">
    <property type="nucleotide sequence ID" value="NZ_LAJX01000017.1"/>
</dbReference>
<dbReference type="InterPro" id="IPR009081">
    <property type="entry name" value="PP-bd_ACP"/>
</dbReference>
<dbReference type="GO" id="GO:0031177">
    <property type="term" value="F:phosphopantetheine binding"/>
    <property type="evidence" value="ECO:0007669"/>
    <property type="project" value="InterPro"/>
</dbReference>
<dbReference type="InterPro" id="IPR050091">
    <property type="entry name" value="PKS_NRPS_Biosynth_Enz"/>
</dbReference>
<dbReference type="PANTHER" id="PTHR43775:SF37">
    <property type="entry name" value="SI:DKEY-61P9.11"/>
    <property type="match status" value="1"/>
</dbReference>
<accession>A0A0F3IQB4</accession>
<dbReference type="Proteomes" id="UP000033684">
    <property type="component" value="Unassembled WGS sequence"/>
</dbReference>
<organism evidence="4 5">
    <name type="scientific">Methylocucumis oryzae</name>
    <dbReference type="NCBI Taxonomy" id="1632867"/>
    <lineage>
        <taxon>Bacteria</taxon>
        <taxon>Pseudomonadati</taxon>
        <taxon>Pseudomonadota</taxon>
        <taxon>Gammaproteobacteria</taxon>
        <taxon>Methylococcales</taxon>
        <taxon>Methylococcaceae</taxon>
        <taxon>Methylocucumis</taxon>
    </lineage>
</organism>
<dbReference type="GO" id="GO:0006633">
    <property type="term" value="P:fatty acid biosynthetic process"/>
    <property type="evidence" value="ECO:0007669"/>
    <property type="project" value="TreeGrafter"/>
</dbReference>
<protein>
    <recommendedName>
        <fullName evidence="3">Carrier domain-containing protein</fullName>
    </recommendedName>
</protein>
<proteinExistence type="predicted"/>
<dbReference type="InterPro" id="IPR020806">
    <property type="entry name" value="PKS_PP-bd"/>
</dbReference>
<feature type="domain" description="Carrier" evidence="3">
    <location>
        <begin position="157"/>
        <end position="232"/>
    </location>
</feature>
<evidence type="ECO:0000256" key="1">
    <source>
        <dbReference type="ARBA" id="ARBA00022450"/>
    </source>
</evidence>
<dbReference type="PANTHER" id="PTHR43775">
    <property type="entry name" value="FATTY ACID SYNTHASE"/>
    <property type="match status" value="1"/>
</dbReference>
<dbReference type="GO" id="GO:0004312">
    <property type="term" value="F:fatty acid synthase activity"/>
    <property type="evidence" value="ECO:0007669"/>
    <property type="project" value="TreeGrafter"/>
</dbReference>
<dbReference type="SMART" id="SM00823">
    <property type="entry name" value="PKS_PP"/>
    <property type="match status" value="1"/>
</dbReference>
<reference evidence="4 5" key="2">
    <citation type="journal article" date="2016" name="Microb. Ecol.">
        <title>Genome Characteristics of a Novel Type I Methanotroph (Sn10-6) Isolated from a Flooded Indian Rice Field.</title>
        <authorList>
            <person name="Rahalkar M.C."/>
            <person name="Pandit P.S."/>
            <person name="Dhakephalkar P.K."/>
            <person name="Pore S."/>
            <person name="Arora P."/>
            <person name="Kapse N."/>
        </authorList>
    </citation>
    <scope>NUCLEOTIDE SEQUENCE [LARGE SCALE GENOMIC DNA]</scope>
    <source>
        <strain evidence="4 5">Sn10-6</strain>
    </source>
</reference>
<keyword evidence="1" id="KW-0596">Phosphopantetheine</keyword>
<dbReference type="Gene3D" id="1.10.1200.10">
    <property type="entry name" value="ACP-like"/>
    <property type="match status" value="1"/>
</dbReference>
<evidence type="ECO:0000256" key="2">
    <source>
        <dbReference type="ARBA" id="ARBA00022553"/>
    </source>
</evidence>
<dbReference type="SUPFAM" id="SSF47336">
    <property type="entry name" value="ACP-like"/>
    <property type="match status" value="1"/>
</dbReference>
<keyword evidence="5" id="KW-1185">Reference proteome</keyword>